<evidence type="ECO:0000256" key="5">
    <source>
        <dbReference type="ARBA" id="ARBA00022475"/>
    </source>
</evidence>
<evidence type="ECO:0000256" key="8">
    <source>
        <dbReference type="ARBA" id="ARBA00022989"/>
    </source>
</evidence>
<feature type="transmembrane region" description="Helical" evidence="13">
    <location>
        <begin position="41"/>
        <end position="58"/>
    </location>
</feature>
<keyword evidence="7 13" id="KW-0653">Protein transport</keyword>
<dbReference type="PATRIC" id="fig|1249627.3.peg.176"/>
<evidence type="ECO:0000256" key="3">
    <source>
        <dbReference type="ARBA" id="ARBA00015325"/>
    </source>
</evidence>
<dbReference type="Proteomes" id="UP000019460">
    <property type="component" value="Unassembled WGS sequence"/>
</dbReference>
<keyword evidence="10 13" id="KW-0143">Chaperone</keyword>
<sequence length="594" mass="66861">MWFTAPTWLFVAYPAAIPGIRAASTQFPKKGRPRFMDNQRLILFLALAAVLFLIFEAWQQDYGQVAQPVAQTEQIQSSAAPSPSVSTPADLPDAAPITNAEVPGAAPAMTATGSAERPILVETDVLKVEISPRGGTIASVWLLDYSVVPEKPEDKYRLFKPVPPNMLISQSGLLGDKSAGLPTHESLFQTAQPSYRMESSANQLDVVLTWKNEAGLEVTKTYRFSRGSYLIHATQTLSNGSDKAIAAREYTQLQRTPLNDPNEPRFVHTYTGGVYYSPEDKYKKVSFDDMTESPLDKSVSDGWIAMIQHYFMAAWIPPQGVQQTFYTNTLNNSRYIIGQYSPAVSVPAGASHTFEDRLFIGPKLQDQLATIAPGLDLAVDYGWLTVIAQPIFWVMTWIHALVGNWGWTIIILTILIKLAFYKLSETSYRSMANMRQLTPRLQALKDRYGDDKQRLNQAMMEMYKTEKINPLGGCLPILVQIPVFISLYWVLLDSVEMRQAPFMLWLDNLSAPDPYYILPLIMGVSMFVQQKLNPPPPDPMQEKIMMSLPFVFTVFFAFFPSGLVLYWTVNNLLSIAQQWHITRTIEKESAKKRR</sequence>
<keyword evidence="5 13" id="KW-1003">Cell membrane</keyword>
<dbReference type="AlphaFoldDB" id="W9VJG0"/>
<dbReference type="GO" id="GO:0032977">
    <property type="term" value="F:membrane insertase activity"/>
    <property type="evidence" value="ECO:0007669"/>
    <property type="project" value="InterPro"/>
</dbReference>
<dbReference type="EMBL" id="AONC01000002">
    <property type="protein sequence ID" value="EXJ17141.1"/>
    <property type="molecule type" value="Genomic_DNA"/>
</dbReference>
<evidence type="ECO:0000256" key="11">
    <source>
        <dbReference type="ARBA" id="ARBA00033245"/>
    </source>
</evidence>
<evidence type="ECO:0000256" key="6">
    <source>
        <dbReference type="ARBA" id="ARBA00022692"/>
    </source>
</evidence>
<gene>
    <name evidence="13" type="primary">yidC</name>
    <name evidence="17" type="ORF">D779_0893</name>
</gene>
<keyword evidence="18" id="KW-1185">Reference proteome</keyword>
<protein>
    <recommendedName>
        <fullName evidence="3 13">Membrane protein insertase YidC</fullName>
    </recommendedName>
    <alternativeName>
        <fullName evidence="12 13">Foldase YidC</fullName>
    </alternativeName>
    <alternativeName>
        <fullName evidence="11 13">Membrane integrase YidC</fullName>
    </alternativeName>
    <alternativeName>
        <fullName evidence="13">Membrane protein YidC</fullName>
    </alternativeName>
</protein>
<dbReference type="PANTHER" id="PTHR12428:SF65">
    <property type="entry name" value="CYTOCHROME C OXIDASE ASSEMBLY PROTEIN COX18, MITOCHONDRIAL"/>
    <property type="match status" value="1"/>
</dbReference>
<evidence type="ECO:0000256" key="13">
    <source>
        <dbReference type="HAMAP-Rule" id="MF_01810"/>
    </source>
</evidence>
<feature type="domain" description="Membrane insertase YidC N-terminal" evidence="16">
    <location>
        <begin position="119"/>
        <end position="394"/>
    </location>
</feature>
<dbReference type="CDD" id="cd19961">
    <property type="entry name" value="EcYidC-like_peri"/>
    <property type="match status" value="1"/>
</dbReference>
<dbReference type="PRINTS" id="PR00701">
    <property type="entry name" value="60KDINNERMP"/>
</dbReference>
<name>W9VJG0_9GAMM</name>
<evidence type="ECO:0000256" key="7">
    <source>
        <dbReference type="ARBA" id="ARBA00022927"/>
    </source>
</evidence>
<evidence type="ECO:0000256" key="12">
    <source>
        <dbReference type="ARBA" id="ARBA00033342"/>
    </source>
</evidence>
<accession>W9VJG0</accession>
<proteinExistence type="inferred from homology"/>
<dbReference type="Gene3D" id="2.70.98.90">
    <property type="match status" value="1"/>
</dbReference>
<evidence type="ECO:0000256" key="14">
    <source>
        <dbReference type="SAM" id="MobiDB-lite"/>
    </source>
</evidence>
<dbReference type="NCBIfam" id="TIGR03593">
    <property type="entry name" value="yidC_nterm"/>
    <property type="match status" value="1"/>
</dbReference>
<feature type="transmembrane region" description="Helical" evidence="13">
    <location>
        <begin position="405"/>
        <end position="424"/>
    </location>
</feature>
<evidence type="ECO:0000256" key="9">
    <source>
        <dbReference type="ARBA" id="ARBA00023136"/>
    </source>
</evidence>
<feature type="transmembrane region" description="Helical" evidence="13">
    <location>
        <begin position="548"/>
        <end position="569"/>
    </location>
</feature>
<feature type="transmembrane region" description="Helical" evidence="13">
    <location>
        <begin position="468"/>
        <end position="491"/>
    </location>
</feature>
<dbReference type="InterPro" id="IPR001708">
    <property type="entry name" value="YidC/ALB3/OXA1/COX18"/>
</dbReference>
<dbReference type="NCBIfam" id="NF002352">
    <property type="entry name" value="PRK01318.1-3"/>
    <property type="match status" value="1"/>
</dbReference>
<evidence type="ECO:0000256" key="2">
    <source>
        <dbReference type="ARBA" id="ARBA00010527"/>
    </source>
</evidence>
<reference evidence="17 18" key="1">
    <citation type="submission" date="2012-11" db="EMBL/GenBank/DDBJ databases">
        <title>Genome assembly of Thiorhodococcus sp. AK35.</title>
        <authorList>
            <person name="Nupur N."/>
            <person name="Khatri I."/>
            <person name="Subramanian S."/>
            <person name="Pinnaka A."/>
        </authorList>
    </citation>
    <scope>NUCLEOTIDE SEQUENCE [LARGE SCALE GENOMIC DNA]</scope>
    <source>
        <strain evidence="17 18">AK35</strain>
    </source>
</reference>
<dbReference type="CDD" id="cd20070">
    <property type="entry name" value="5TM_YidC_Alb3"/>
    <property type="match status" value="1"/>
</dbReference>
<keyword evidence="8 13" id="KW-1133">Transmembrane helix</keyword>
<dbReference type="InterPro" id="IPR019998">
    <property type="entry name" value="Membr_insert_YidC"/>
</dbReference>
<dbReference type="PRINTS" id="PR01900">
    <property type="entry name" value="YIDCPROTEIN"/>
</dbReference>
<dbReference type="STRING" id="1249627.D779_0893"/>
<evidence type="ECO:0000259" key="16">
    <source>
        <dbReference type="Pfam" id="PF14849"/>
    </source>
</evidence>
<dbReference type="InterPro" id="IPR028055">
    <property type="entry name" value="YidC/Oxa/ALB_C"/>
</dbReference>
<evidence type="ECO:0000256" key="4">
    <source>
        <dbReference type="ARBA" id="ARBA00022448"/>
    </source>
</evidence>
<dbReference type="GO" id="GO:0015031">
    <property type="term" value="P:protein transport"/>
    <property type="evidence" value="ECO:0007669"/>
    <property type="project" value="UniProtKB-KW"/>
</dbReference>
<feature type="compositionally biased region" description="Low complexity" evidence="14">
    <location>
        <begin position="77"/>
        <end position="89"/>
    </location>
</feature>
<feature type="domain" description="Membrane insertase YidC/Oxa/ALB C-terminal" evidence="15">
    <location>
        <begin position="405"/>
        <end position="583"/>
    </location>
</feature>
<dbReference type="Pfam" id="PF02096">
    <property type="entry name" value="60KD_IMP"/>
    <property type="match status" value="1"/>
</dbReference>
<dbReference type="InterPro" id="IPR028053">
    <property type="entry name" value="Membr_insert_YidC_N"/>
</dbReference>
<dbReference type="PANTHER" id="PTHR12428">
    <property type="entry name" value="OXA1"/>
    <property type="match status" value="1"/>
</dbReference>
<comment type="similarity">
    <text evidence="2 13">Belongs to the OXA1/ALB3/YidC family. Type 1 subfamily.</text>
</comment>
<dbReference type="HAMAP" id="MF_01810">
    <property type="entry name" value="YidC_type1"/>
    <property type="match status" value="1"/>
</dbReference>
<evidence type="ECO:0000256" key="10">
    <source>
        <dbReference type="ARBA" id="ARBA00023186"/>
    </source>
</evidence>
<comment type="caution">
    <text evidence="17">The sequence shown here is derived from an EMBL/GenBank/DDBJ whole genome shotgun (WGS) entry which is preliminary data.</text>
</comment>
<feature type="region of interest" description="Disordered" evidence="14">
    <location>
        <begin position="76"/>
        <end position="104"/>
    </location>
</feature>
<dbReference type="eggNOG" id="COG0706">
    <property type="taxonomic scope" value="Bacteria"/>
</dbReference>
<evidence type="ECO:0000313" key="18">
    <source>
        <dbReference type="Proteomes" id="UP000019460"/>
    </source>
</evidence>
<dbReference type="GO" id="GO:0051205">
    <property type="term" value="P:protein insertion into membrane"/>
    <property type="evidence" value="ECO:0007669"/>
    <property type="project" value="TreeGrafter"/>
</dbReference>
<dbReference type="InterPro" id="IPR047196">
    <property type="entry name" value="YidC_ALB_C"/>
</dbReference>
<comment type="function">
    <text evidence="13">Required for the insertion and/or proper folding and/or complex formation of integral membrane proteins into the membrane. Involved in integration of membrane proteins that insert both dependently and independently of the Sec translocase complex, as well as at least some lipoproteins. Aids folding of multispanning membrane proteins.</text>
</comment>
<keyword evidence="9 13" id="KW-0472">Membrane</keyword>
<dbReference type="Pfam" id="PF14849">
    <property type="entry name" value="YidC_periplas"/>
    <property type="match status" value="1"/>
</dbReference>
<evidence type="ECO:0000313" key="17">
    <source>
        <dbReference type="EMBL" id="EXJ17141.1"/>
    </source>
</evidence>
<evidence type="ECO:0000256" key="1">
    <source>
        <dbReference type="ARBA" id="ARBA00004429"/>
    </source>
</evidence>
<evidence type="ECO:0000259" key="15">
    <source>
        <dbReference type="Pfam" id="PF02096"/>
    </source>
</evidence>
<organism evidence="17 18">
    <name type="scientific">Imhoffiella purpurea</name>
    <dbReference type="NCBI Taxonomy" id="1249627"/>
    <lineage>
        <taxon>Bacteria</taxon>
        <taxon>Pseudomonadati</taxon>
        <taxon>Pseudomonadota</taxon>
        <taxon>Gammaproteobacteria</taxon>
        <taxon>Chromatiales</taxon>
        <taxon>Chromatiaceae</taxon>
        <taxon>Imhoffiella</taxon>
    </lineage>
</organism>
<dbReference type="InterPro" id="IPR038221">
    <property type="entry name" value="YidC_periplasmic_sf"/>
</dbReference>
<comment type="subcellular location">
    <subcellularLocation>
        <location evidence="1">Cell inner membrane</location>
        <topology evidence="1">Multi-pass membrane protein</topology>
    </subcellularLocation>
    <subcellularLocation>
        <location evidence="13">Cell membrane</location>
        <topology evidence="13">Multi-pass membrane protein</topology>
    </subcellularLocation>
</comment>
<keyword evidence="6 13" id="KW-0812">Transmembrane</keyword>
<dbReference type="NCBIfam" id="TIGR03592">
    <property type="entry name" value="yidC_oxa1_cterm"/>
    <property type="match status" value="1"/>
</dbReference>
<dbReference type="GO" id="GO:0005886">
    <property type="term" value="C:plasma membrane"/>
    <property type="evidence" value="ECO:0007669"/>
    <property type="project" value="UniProtKB-SubCell"/>
</dbReference>
<keyword evidence="4 13" id="KW-0813">Transport</keyword>
<comment type="subunit">
    <text evidence="13">Interacts with the Sec translocase complex via SecD. Specifically interacts with transmembrane segments of nascent integral membrane proteins during membrane integration.</text>
</comment>